<keyword evidence="2" id="KW-1133">Transmembrane helix</keyword>
<dbReference type="PANTHER" id="PTHR35395:SF1">
    <property type="entry name" value="DUF6536 DOMAIN-CONTAINING PROTEIN"/>
    <property type="match status" value="1"/>
</dbReference>
<name>A0A8H6KNS7_9PEZI</name>
<dbReference type="OrthoDB" id="5429634at2759"/>
<accession>A0A8H6KNS7</accession>
<evidence type="ECO:0000256" key="1">
    <source>
        <dbReference type="SAM" id="MobiDB-lite"/>
    </source>
</evidence>
<keyword evidence="2" id="KW-0812">Transmembrane</keyword>
<comment type="caution">
    <text evidence="4">The sequence shown here is derived from an EMBL/GenBank/DDBJ whole genome shotgun (WGS) entry which is preliminary data.</text>
</comment>
<dbReference type="AlphaFoldDB" id="A0A8H6KNS7"/>
<reference evidence="4" key="1">
    <citation type="journal article" date="2020" name="Phytopathology">
        <title>Genome Sequence Resources of Colletotrichum truncatum, C. plurivorum, C. musicola, and C. sojae: Four Species Pathogenic to Soybean (Glycine max).</title>
        <authorList>
            <person name="Rogerio F."/>
            <person name="Boufleur T.R."/>
            <person name="Ciampi-Guillardi M."/>
            <person name="Sukno S.A."/>
            <person name="Thon M.R."/>
            <person name="Massola Junior N.S."/>
            <person name="Baroncelli R."/>
        </authorList>
    </citation>
    <scope>NUCLEOTIDE SEQUENCE</scope>
    <source>
        <strain evidence="4">LFN0074</strain>
    </source>
</reference>
<dbReference type="Proteomes" id="UP000639643">
    <property type="component" value="Unassembled WGS sequence"/>
</dbReference>
<dbReference type="Pfam" id="PF20163">
    <property type="entry name" value="DUF6536"/>
    <property type="match status" value="1"/>
</dbReference>
<evidence type="ECO:0000313" key="5">
    <source>
        <dbReference type="Proteomes" id="UP000639643"/>
    </source>
</evidence>
<feature type="compositionally biased region" description="Polar residues" evidence="1">
    <location>
        <begin position="1"/>
        <end position="13"/>
    </location>
</feature>
<sequence>SHSLPSEQQNQRQADSRATAKNQQGSLVLQAGGEATLTPEMVWRTIVLGSDDGSTSVGSSSLPAKIAGSVADASATGAELRSSVSRSEHVTGLGAGLDIRRRKLLPPTAWQRAAFAFAIAAFLIFILILSFILWATANRRHTMDGGIGTISEQGCSQTKQLNTGIHLVINIMSTFLLAGSNYYMQCVVAPSRTEVDMVDWIDSAWLNAWTYMETLFNPLGGNLLVVVGDPEESLSDTDIQFHKDGRVFISSSPEIDIPQPFEWMCQREVVDEIQTCEDWLLEFKATPDNWKPFKSVVKECYSQATDEHCKIKFSQLLCWVVVAVNLLKVALMLLIAFGRGESPLLTVGDAVASFLEHTDETTRGMCLKTKQGFYIGDWAERSREFDSTRPRKYDAASFTHWVMYHFLHHKCLRFGSAAISAACHPCEAEENAWEEPLQWGVVAAPADGPGRCSFSSAPVDVPSKVKLYA</sequence>
<keyword evidence="2" id="KW-0472">Membrane</keyword>
<dbReference type="PANTHER" id="PTHR35395">
    <property type="entry name" value="DUF6536 DOMAIN-CONTAINING PROTEIN"/>
    <property type="match status" value="1"/>
</dbReference>
<feature type="transmembrane region" description="Helical" evidence="2">
    <location>
        <begin position="316"/>
        <end position="337"/>
    </location>
</feature>
<feature type="region of interest" description="Disordered" evidence="1">
    <location>
        <begin position="1"/>
        <end position="24"/>
    </location>
</feature>
<evidence type="ECO:0000313" key="4">
    <source>
        <dbReference type="EMBL" id="KAF6834613.1"/>
    </source>
</evidence>
<dbReference type="EMBL" id="WIGM01000193">
    <property type="protein sequence ID" value="KAF6834613.1"/>
    <property type="molecule type" value="Genomic_DNA"/>
</dbReference>
<organism evidence="4 5">
    <name type="scientific">Colletotrichum musicola</name>
    <dbReference type="NCBI Taxonomy" id="2175873"/>
    <lineage>
        <taxon>Eukaryota</taxon>
        <taxon>Fungi</taxon>
        <taxon>Dikarya</taxon>
        <taxon>Ascomycota</taxon>
        <taxon>Pezizomycotina</taxon>
        <taxon>Sordariomycetes</taxon>
        <taxon>Hypocreomycetidae</taxon>
        <taxon>Glomerellales</taxon>
        <taxon>Glomerellaceae</taxon>
        <taxon>Colletotrichum</taxon>
        <taxon>Colletotrichum orchidearum species complex</taxon>
    </lineage>
</organism>
<dbReference type="InterPro" id="IPR046623">
    <property type="entry name" value="DUF6536"/>
</dbReference>
<feature type="non-terminal residue" evidence="4">
    <location>
        <position position="1"/>
    </location>
</feature>
<protein>
    <recommendedName>
        <fullName evidence="3">DUF6536 domain-containing protein</fullName>
    </recommendedName>
</protein>
<keyword evidence="5" id="KW-1185">Reference proteome</keyword>
<evidence type="ECO:0000256" key="2">
    <source>
        <dbReference type="SAM" id="Phobius"/>
    </source>
</evidence>
<proteinExistence type="predicted"/>
<evidence type="ECO:0000259" key="3">
    <source>
        <dbReference type="Pfam" id="PF20163"/>
    </source>
</evidence>
<feature type="domain" description="DUF6536" evidence="3">
    <location>
        <begin position="110"/>
        <end position="198"/>
    </location>
</feature>
<gene>
    <name evidence="4" type="ORF">CMUS01_06085</name>
</gene>
<feature type="transmembrane region" description="Helical" evidence="2">
    <location>
        <begin position="113"/>
        <end position="135"/>
    </location>
</feature>